<dbReference type="Pfam" id="PF00004">
    <property type="entry name" value="AAA"/>
    <property type="match status" value="1"/>
</dbReference>
<dbReference type="InterPro" id="IPR027417">
    <property type="entry name" value="P-loop_NTPase"/>
</dbReference>
<comment type="caution">
    <text evidence="5">The sequence shown here is derived from an EMBL/GenBank/DDBJ whole genome shotgun (WGS) entry which is preliminary data.</text>
</comment>
<dbReference type="RefSeq" id="WP_189458358.1">
    <property type="nucleotide sequence ID" value="NZ_BMYO01000001.1"/>
</dbReference>
<dbReference type="InterPro" id="IPR050130">
    <property type="entry name" value="ClpA_ClpB"/>
</dbReference>
<dbReference type="PROSITE" id="PS00870">
    <property type="entry name" value="CLPAB_1"/>
    <property type="match status" value="1"/>
</dbReference>
<evidence type="ECO:0000256" key="3">
    <source>
        <dbReference type="ARBA" id="ARBA00023186"/>
    </source>
</evidence>
<dbReference type="InterPro" id="IPR041546">
    <property type="entry name" value="ClpA/ClpB_AAA_lid"/>
</dbReference>
<dbReference type="SMART" id="SM00382">
    <property type="entry name" value="AAA"/>
    <property type="match status" value="2"/>
</dbReference>
<keyword evidence="3" id="KW-0143">Chaperone</keyword>
<dbReference type="CDD" id="cd19499">
    <property type="entry name" value="RecA-like_ClpB_Hsp104-like"/>
    <property type="match status" value="1"/>
</dbReference>
<feature type="domain" description="AAA+ ATPase" evidence="4">
    <location>
        <begin position="611"/>
        <end position="758"/>
    </location>
</feature>
<dbReference type="PANTHER" id="PTHR11638:SF184">
    <property type="entry name" value="ATPASE WITH CHAPERONE ACTIVITY"/>
    <property type="match status" value="1"/>
</dbReference>
<organism evidence="5 6">
    <name type="scientific">Jeongeupia chitinilytica</name>
    <dbReference type="NCBI Taxonomy" id="1041641"/>
    <lineage>
        <taxon>Bacteria</taxon>
        <taxon>Pseudomonadati</taxon>
        <taxon>Pseudomonadota</taxon>
        <taxon>Betaproteobacteria</taxon>
        <taxon>Neisseriales</taxon>
        <taxon>Chitinibacteraceae</taxon>
        <taxon>Jeongeupia</taxon>
    </lineage>
</organism>
<keyword evidence="2" id="KW-0067">ATP-binding</keyword>
<gene>
    <name evidence="5" type="ORF">GCM10007350_02780</name>
</gene>
<dbReference type="PANTHER" id="PTHR11638">
    <property type="entry name" value="ATP-DEPENDENT CLP PROTEASE"/>
    <property type="match status" value="1"/>
</dbReference>
<evidence type="ECO:0000313" key="6">
    <source>
        <dbReference type="Proteomes" id="UP000604737"/>
    </source>
</evidence>
<keyword evidence="6" id="KW-1185">Reference proteome</keyword>
<dbReference type="InterPro" id="IPR003593">
    <property type="entry name" value="AAA+_ATPase"/>
</dbReference>
<dbReference type="Pfam" id="PF07724">
    <property type="entry name" value="AAA_2"/>
    <property type="match status" value="1"/>
</dbReference>
<keyword evidence="5" id="KW-0645">Protease</keyword>
<dbReference type="PRINTS" id="PR00300">
    <property type="entry name" value="CLPPROTEASEA"/>
</dbReference>
<dbReference type="InterPro" id="IPR003959">
    <property type="entry name" value="ATPase_AAA_core"/>
</dbReference>
<sequence>MDLTSLIDRLNTPCRAALERAAQRSLQLTQYHVEIDHLLLELMAIESGDLAAILPRLGIAPTTLANELHRSGQRFERGTTYTPALSKPVVALLQHAALCSDTAWPVRSGDLMVALLDSDFRQHLAPGSSLSPISAESLRDQWQHWAAASSEAPAGFVPPEQAPMHATASRETDPALAQFTQDLTADARAGLIDPIIGRDAEIRQCIDILLRRRQNNPILVGEPGVGKTAIVEGLALRVAGGDVPPPLRDVSVRTLDLGLLQAGAGVKGEFELRLKRVIDAVQRAANVILFIDEAHTLIGAGAGEGQSDAANLLKPALARGLLRTVAATTWREYKQYFERDAALARRFQLIRIDEPSEAVATEMLRAVATRLEQHHGVRVLDAAIRDAVRLSHRYLSSRQLPDKAISVLDTACARVALAQYDTPQPVEATQRSLAAIHTELNRLLREQAGDHDHTERILLLEAEVTVQQDRLTTLQSRWQHELATVQALLQVRAAFEALADEARELGDAVPPELDQRLETTAAEQARLERELHHIRDGEPMVPEHVDVRDVAAVIADWTGVPVGRMLDDEAQAIRTLAQRMGQRVLGQEAALNTIALRIQAWRAGLTDPQKPIGAFLLVGPSGVGKTETAYALADALYGGERNLITINLAEYQEAHSVSLLKGAPPGYVGHGTGGVLTEAVRRKPFSVVLLDDIDKAHPDVLETLSAVFDKGVLEDGSGLQIDFRNTILLATCEAEADNLSGNALLLTLRHRFRSTLLTRSTVVPLYPLGDDTLYEIARIKLETLRQRAGTDRRLPDDLLATVLSRCCGAGAREIEPLLMNELLSTWTAA</sequence>
<dbReference type="NCBIfam" id="TIGR03345">
    <property type="entry name" value="VI_ClpV1"/>
    <property type="match status" value="1"/>
</dbReference>
<dbReference type="Proteomes" id="UP000604737">
    <property type="component" value="Unassembled WGS sequence"/>
</dbReference>
<accession>A0ABQ3GVC8</accession>
<dbReference type="CDD" id="cd00009">
    <property type="entry name" value="AAA"/>
    <property type="match status" value="1"/>
</dbReference>
<dbReference type="EMBL" id="BMYO01000001">
    <property type="protein sequence ID" value="GHD56187.1"/>
    <property type="molecule type" value="Genomic_DNA"/>
</dbReference>
<protein>
    <submittedName>
        <fullName evidence="5">ClpA/B-type protease</fullName>
    </submittedName>
</protein>
<evidence type="ECO:0000259" key="4">
    <source>
        <dbReference type="SMART" id="SM00382"/>
    </source>
</evidence>
<keyword evidence="5" id="KW-0378">Hydrolase</keyword>
<dbReference type="GO" id="GO:0008233">
    <property type="term" value="F:peptidase activity"/>
    <property type="evidence" value="ECO:0007669"/>
    <property type="project" value="UniProtKB-KW"/>
</dbReference>
<dbReference type="InterPro" id="IPR001270">
    <property type="entry name" value="ClpA/B"/>
</dbReference>
<dbReference type="Pfam" id="PF17871">
    <property type="entry name" value="AAA_lid_9"/>
    <property type="match status" value="1"/>
</dbReference>
<reference evidence="6" key="1">
    <citation type="journal article" date="2019" name="Int. J. Syst. Evol. Microbiol.">
        <title>The Global Catalogue of Microorganisms (GCM) 10K type strain sequencing project: providing services to taxonomists for standard genome sequencing and annotation.</title>
        <authorList>
            <consortium name="The Broad Institute Genomics Platform"/>
            <consortium name="The Broad Institute Genome Sequencing Center for Infectious Disease"/>
            <person name="Wu L."/>
            <person name="Ma J."/>
        </authorList>
    </citation>
    <scope>NUCLEOTIDE SEQUENCE [LARGE SCALE GENOMIC DNA]</scope>
    <source>
        <strain evidence="6">KCTC 23701</strain>
    </source>
</reference>
<name>A0ABQ3GVC8_9NEIS</name>
<feature type="domain" description="AAA+ ATPase" evidence="4">
    <location>
        <begin position="213"/>
        <end position="357"/>
    </location>
</feature>
<dbReference type="GO" id="GO:0006508">
    <property type="term" value="P:proteolysis"/>
    <property type="evidence" value="ECO:0007669"/>
    <property type="project" value="UniProtKB-KW"/>
</dbReference>
<evidence type="ECO:0000256" key="2">
    <source>
        <dbReference type="ARBA" id="ARBA00022840"/>
    </source>
</evidence>
<dbReference type="Gene3D" id="3.40.50.300">
    <property type="entry name" value="P-loop containing nucleotide triphosphate hydrolases"/>
    <property type="match status" value="3"/>
</dbReference>
<proteinExistence type="predicted"/>
<keyword evidence="1" id="KW-0547">Nucleotide-binding</keyword>
<dbReference type="Gene3D" id="1.10.1780.10">
    <property type="entry name" value="Clp, N-terminal domain"/>
    <property type="match status" value="1"/>
</dbReference>
<evidence type="ECO:0000313" key="5">
    <source>
        <dbReference type="EMBL" id="GHD56187.1"/>
    </source>
</evidence>
<dbReference type="InterPro" id="IPR017729">
    <property type="entry name" value="ATPase_T6SS_ClpV1"/>
</dbReference>
<evidence type="ECO:0000256" key="1">
    <source>
        <dbReference type="ARBA" id="ARBA00022741"/>
    </source>
</evidence>
<dbReference type="SUPFAM" id="SSF81923">
    <property type="entry name" value="Double Clp-N motif"/>
    <property type="match status" value="1"/>
</dbReference>
<dbReference type="InterPro" id="IPR018368">
    <property type="entry name" value="ClpA/B_CS1"/>
</dbReference>
<dbReference type="InterPro" id="IPR036628">
    <property type="entry name" value="Clp_N_dom_sf"/>
</dbReference>
<dbReference type="SUPFAM" id="SSF52540">
    <property type="entry name" value="P-loop containing nucleoside triphosphate hydrolases"/>
    <property type="match status" value="2"/>
</dbReference>